<dbReference type="AlphaFoldDB" id="A0A5C6DIA8"/>
<dbReference type="GO" id="GO:0016020">
    <property type="term" value="C:membrane"/>
    <property type="evidence" value="ECO:0007669"/>
    <property type="project" value="UniProtKB-SubCell"/>
</dbReference>
<gene>
    <name evidence="7" type="ORF">Q31b_52490</name>
</gene>
<dbReference type="PANTHER" id="PTHR37422">
    <property type="entry name" value="TEICHURONIC ACID BIOSYNTHESIS PROTEIN TUAE"/>
    <property type="match status" value="1"/>
</dbReference>
<feature type="transmembrane region" description="Helical" evidence="5">
    <location>
        <begin position="122"/>
        <end position="140"/>
    </location>
</feature>
<reference evidence="7 8" key="1">
    <citation type="submission" date="2019-02" db="EMBL/GenBank/DDBJ databases">
        <title>Deep-cultivation of Planctomycetes and their phenomic and genomic characterization uncovers novel biology.</title>
        <authorList>
            <person name="Wiegand S."/>
            <person name="Jogler M."/>
            <person name="Boedeker C."/>
            <person name="Pinto D."/>
            <person name="Vollmers J."/>
            <person name="Rivas-Marin E."/>
            <person name="Kohn T."/>
            <person name="Peeters S.H."/>
            <person name="Heuer A."/>
            <person name="Rast P."/>
            <person name="Oberbeckmann S."/>
            <person name="Bunk B."/>
            <person name="Jeske O."/>
            <person name="Meyerdierks A."/>
            <person name="Storesund J.E."/>
            <person name="Kallscheuer N."/>
            <person name="Luecker S."/>
            <person name="Lage O.M."/>
            <person name="Pohl T."/>
            <person name="Merkel B.J."/>
            <person name="Hornburger P."/>
            <person name="Mueller R.-W."/>
            <person name="Bruemmer F."/>
            <person name="Labrenz M."/>
            <person name="Spormann A.M."/>
            <person name="Op Den Camp H."/>
            <person name="Overmann J."/>
            <person name="Amann R."/>
            <person name="Jetten M.S.M."/>
            <person name="Mascher T."/>
            <person name="Medema M.H."/>
            <person name="Devos D.P."/>
            <person name="Kaster A.-K."/>
            <person name="Ovreas L."/>
            <person name="Rohde M."/>
            <person name="Galperin M.Y."/>
            <person name="Jogler C."/>
        </authorList>
    </citation>
    <scope>NUCLEOTIDE SEQUENCE [LARGE SCALE GENOMIC DNA]</scope>
    <source>
        <strain evidence="7 8">Q31b</strain>
    </source>
</reference>
<accession>A0A5C6DIA8</accession>
<evidence type="ECO:0000256" key="1">
    <source>
        <dbReference type="ARBA" id="ARBA00004141"/>
    </source>
</evidence>
<dbReference type="InterPro" id="IPR051533">
    <property type="entry name" value="WaaL-like"/>
</dbReference>
<sequence>MVNAVVNAPIQTCLVSQRNVSQSMANSLSWPERLALLVAIIEIPLQLDKFFFFHESDSLLGAVGGLSISLTTLSLIFLYGVWAANTALHRSRLAYRCIFGYPMIVYLTIVLASAMWATKPALSLFDFAVLVHAYLLFFYVANRLQTHSDVQFILFGFALTMAIQSGLIFYAGFLGIETERYDLGPITLTVNEGQRHGGTMHSPVLAGSTLAMLWLPVLASLTVLKEKRSWCFAFVAVVMGVVAIFLTQTRGAILTSVVGMSIIGGGMLMRGWLPKWTIVLAGVLVIVSIYPAIIVYEKRVQFGDGDSARARKHLSAIALELISQHPMLGHGSGNCHLAGQNIADRGEFRGEWYYTVHSKYLLVWIETGVFGFIAFLAVIGNALRQSMAAWLTKDGALAVIGLAFFASISGHMLHLAVDIFNSRTQVQILWLLFGMSAAVYKLSNHERFARRAPTMLRRAG</sequence>
<feature type="transmembrane region" description="Helical" evidence="5">
    <location>
        <begin position="395"/>
        <end position="414"/>
    </location>
</feature>
<comment type="subcellular location">
    <subcellularLocation>
        <location evidence="1">Membrane</location>
        <topology evidence="1">Multi-pass membrane protein</topology>
    </subcellularLocation>
</comment>
<evidence type="ECO:0000256" key="4">
    <source>
        <dbReference type="ARBA" id="ARBA00023136"/>
    </source>
</evidence>
<feature type="transmembrane region" description="Helical" evidence="5">
    <location>
        <begin position="361"/>
        <end position="383"/>
    </location>
</feature>
<comment type="caution">
    <text evidence="7">The sequence shown here is derived from an EMBL/GenBank/DDBJ whole genome shotgun (WGS) entry which is preliminary data.</text>
</comment>
<feature type="transmembrane region" description="Helical" evidence="5">
    <location>
        <begin position="426"/>
        <end position="443"/>
    </location>
</feature>
<keyword evidence="2 5" id="KW-0812">Transmembrane</keyword>
<dbReference type="Proteomes" id="UP000315471">
    <property type="component" value="Unassembled WGS sequence"/>
</dbReference>
<evidence type="ECO:0000256" key="3">
    <source>
        <dbReference type="ARBA" id="ARBA00022989"/>
    </source>
</evidence>
<name>A0A5C6DIA8_9BACT</name>
<feature type="domain" description="O-antigen ligase-related" evidence="6">
    <location>
        <begin position="236"/>
        <end position="376"/>
    </location>
</feature>
<keyword evidence="3 5" id="KW-1133">Transmembrane helix</keyword>
<feature type="transmembrane region" description="Helical" evidence="5">
    <location>
        <begin position="252"/>
        <end position="269"/>
    </location>
</feature>
<keyword evidence="4 5" id="KW-0472">Membrane</keyword>
<feature type="transmembrane region" description="Helical" evidence="5">
    <location>
        <begin position="230"/>
        <end position="246"/>
    </location>
</feature>
<evidence type="ECO:0000313" key="7">
    <source>
        <dbReference type="EMBL" id="TWU35814.1"/>
    </source>
</evidence>
<protein>
    <submittedName>
        <fullName evidence="7">O-Antigen ligase</fullName>
    </submittedName>
</protein>
<dbReference type="EMBL" id="SJPY01000009">
    <property type="protein sequence ID" value="TWU35814.1"/>
    <property type="molecule type" value="Genomic_DNA"/>
</dbReference>
<feature type="transmembrane region" description="Helical" evidence="5">
    <location>
        <begin position="59"/>
        <end position="81"/>
    </location>
</feature>
<evidence type="ECO:0000256" key="5">
    <source>
        <dbReference type="SAM" id="Phobius"/>
    </source>
</evidence>
<organism evidence="7 8">
    <name type="scientific">Novipirellula aureliae</name>
    <dbReference type="NCBI Taxonomy" id="2527966"/>
    <lineage>
        <taxon>Bacteria</taxon>
        <taxon>Pseudomonadati</taxon>
        <taxon>Planctomycetota</taxon>
        <taxon>Planctomycetia</taxon>
        <taxon>Pirellulales</taxon>
        <taxon>Pirellulaceae</taxon>
        <taxon>Novipirellula</taxon>
    </lineage>
</organism>
<feature type="transmembrane region" description="Helical" evidence="5">
    <location>
        <begin position="276"/>
        <end position="296"/>
    </location>
</feature>
<dbReference type="GO" id="GO:0016874">
    <property type="term" value="F:ligase activity"/>
    <property type="evidence" value="ECO:0007669"/>
    <property type="project" value="UniProtKB-KW"/>
</dbReference>
<evidence type="ECO:0000259" key="6">
    <source>
        <dbReference type="Pfam" id="PF04932"/>
    </source>
</evidence>
<dbReference type="PANTHER" id="PTHR37422:SF17">
    <property type="entry name" value="O-ANTIGEN LIGASE"/>
    <property type="match status" value="1"/>
</dbReference>
<dbReference type="Pfam" id="PF04932">
    <property type="entry name" value="Wzy_C"/>
    <property type="match status" value="1"/>
</dbReference>
<keyword evidence="8" id="KW-1185">Reference proteome</keyword>
<feature type="transmembrane region" description="Helical" evidence="5">
    <location>
        <begin position="152"/>
        <end position="173"/>
    </location>
</feature>
<evidence type="ECO:0000256" key="2">
    <source>
        <dbReference type="ARBA" id="ARBA00022692"/>
    </source>
</evidence>
<feature type="transmembrane region" description="Helical" evidence="5">
    <location>
        <begin position="204"/>
        <end position="223"/>
    </location>
</feature>
<keyword evidence="7" id="KW-0436">Ligase</keyword>
<evidence type="ECO:0000313" key="8">
    <source>
        <dbReference type="Proteomes" id="UP000315471"/>
    </source>
</evidence>
<dbReference type="InterPro" id="IPR007016">
    <property type="entry name" value="O-antigen_ligase-rel_domated"/>
</dbReference>
<dbReference type="OrthoDB" id="9806320at2"/>
<proteinExistence type="predicted"/>
<feature type="transmembrane region" description="Helical" evidence="5">
    <location>
        <begin position="93"/>
        <end position="116"/>
    </location>
</feature>